<name>A0AAE9XSS3_9PROT</name>
<dbReference type="EMBL" id="CP116805">
    <property type="protein sequence ID" value="WCL53390.1"/>
    <property type="molecule type" value="Genomic_DNA"/>
</dbReference>
<keyword evidence="7" id="KW-0436">Ligase</keyword>
<dbReference type="GO" id="GO:0016020">
    <property type="term" value="C:membrane"/>
    <property type="evidence" value="ECO:0007669"/>
    <property type="project" value="UniProtKB-SubCell"/>
</dbReference>
<feature type="transmembrane region" description="Helical" evidence="5">
    <location>
        <begin position="340"/>
        <end position="361"/>
    </location>
</feature>
<feature type="transmembrane region" description="Helical" evidence="5">
    <location>
        <begin position="33"/>
        <end position="53"/>
    </location>
</feature>
<dbReference type="KEGG" id="gso:PH603_12660"/>
<feature type="transmembrane region" description="Helical" evidence="5">
    <location>
        <begin position="115"/>
        <end position="134"/>
    </location>
</feature>
<dbReference type="RefSeq" id="WP_289502902.1">
    <property type="nucleotide sequence ID" value="NZ_CP116805.1"/>
</dbReference>
<dbReference type="PANTHER" id="PTHR37422:SF13">
    <property type="entry name" value="LIPOPOLYSACCHARIDE BIOSYNTHESIS PROTEIN PA4999-RELATED"/>
    <property type="match status" value="1"/>
</dbReference>
<feature type="transmembrane region" description="Helical" evidence="5">
    <location>
        <begin position="250"/>
        <end position="268"/>
    </location>
</feature>
<keyword evidence="3 5" id="KW-1133">Transmembrane helix</keyword>
<sequence>MLLASIAFFAERIWRKRWLFPGTHLRSIPKVPLVCFGVVTLWAFLQPLSLGIASGQYPFDSTIAFAETAGTPTSIAVNTEAAFFGALQLLSHLALFVLVFAYARSPEAVSRLIRFIAITTTCYAAYGFITYISGNEKVLWFDKWASLDSLTSTFVNRNNYATYAGIGIICCLVWSADILMPDKAKALNRKERVGQTINLILGKGWILGLMLFVSFSALMLTNSRLGTAASILAILLFLTTAFARHSRPGFRKLAIFGSALMATLYFGYNLSGDMLQKRLLADPLEDARFEIYPGVIDAIGQRPLTGYGLGSFADVFQMIRSPELPDRVNFDQAHSDYLEMAFSLGIPASLIALIGFIFCLIPPLRTLTASDRLFHTKLGILAASFLVAVHATLDFPLTIPAISYILTCLLALGVSSGTFKPGASRKSPHPPSR</sequence>
<evidence type="ECO:0000313" key="8">
    <source>
        <dbReference type="Proteomes" id="UP001217500"/>
    </source>
</evidence>
<dbReference type="GO" id="GO:0016874">
    <property type="term" value="F:ligase activity"/>
    <property type="evidence" value="ECO:0007669"/>
    <property type="project" value="UniProtKB-KW"/>
</dbReference>
<keyword evidence="4 5" id="KW-0472">Membrane</keyword>
<comment type="subcellular location">
    <subcellularLocation>
        <location evidence="1">Membrane</location>
        <topology evidence="1">Multi-pass membrane protein</topology>
    </subcellularLocation>
</comment>
<evidence type="ECO:0000256" key="1">
    <source>
        <dbReference type="ARBA" id="ARBA00004141"/>
    </source>
</evidence>
<organism evidence="7 8">
    <name type="scientific">Gimibacter soli</name>
    <dbReference type="NCBI Taxonomy" id="3024400"/>
    <lineage>
        <taxon>Bacteria</taxon>
        <taxon>Pseudomonadati</taxon>
        <taxon>Pseudomonadota</taxon>
        <taxon>Alphaproteobacteria</taxon>
        <taxon>Kordiimonadales</taxon>
        <taxon>Temperatibacteraceae</taxon>
        <taxon>Gimibacter</taxon>
    </lineage>
</organism>
<dbReference type="Pfam" id="PF04932">
    <property type="entry name" value="Wzy_C"/>
    <property type="match status" value="1"/>
</dbReference>
<feature type="transmembrane region" description="Helical" evidence="5">
    <location>
        <begin position="399"/>
        <end position="419"/>
    </location>
</feature>
<feature type="domain" description="O-antigen ligase-related" evidence="6">
    <location>
        <begin position="210"/>
        <end position="351"/>
    </location>
</feature>
<feature type="transmembrane region" description="Helical" evidence="5">
    <location>
        <begin position="81"/>
        <end position="103"/>
    </location>
</feature>
<reference evidence="7" key="1">
    <citation type="submission" date="2023-01" db="EMBL/GenBank/DDBJ databases">
        <title>The genome sequence of Kordiimonadaceae bacterium 6D33.</title>
        <authorList>
            <person name="Liu Y."/>
        </authorList>
    </citation>
    <scope>NUCLEOTIDE SEQUENCE</scope>
    <source>
        <strain evidence="7">6D33</strain>
    </source>
</reference>
<dbReference type="PANTHER" id="PTHR37422">
    <property type="entry name" value="TEICHURONIC ACID BIOSYNTHESIS PROTEIN TUAE"/>
    <property type="match status" value="1"/>
</dbReference>
<proteinExistence type="predicted"/>
<feature type="transmembrane region" description="Helical" evidence="5">
    <location>
        <begin position="160"/>
        <end position="179"/>
    </location>
</feature>
<dbReference type="InterPro" id="IPR051533">
    <property type="entry name" value="WaaL-like"/>
</dbReference>
<evidence type="ECO:0000259" key="6">
    <source>
        <dbReference type="Pfam" id="PF04932"/>
    </source>
</evidence>
<evidence type="ECO:0000256" key="4">
    <source>
        <dbReference type="ARBA" id="ARBA00023136"/>
    </source>
</evidence>
<dbReference type="InterPro" id="IPR007016">
    <property type="entry name" value="O-antigen_ligase-rel_domated"/>
</dbReference>
<feature type="transmembrane region" description="Helical" evidence="5">
    <location>
        <begin position="225"/>
        <end position="243"/>
    </location>
</feature>
<gene>
    <name evidence="7" type="ORF">PH603_12660</name>
</gene>
<evidence type="ECO:0000256" key="3">
    <source>
        <dbReference type="ARBA" id="ARBA00022989"/>
    </source>
</evidence>
<evidence type="ECO:0000256" key="5">
    <source>
        <dbReference type="SAM" id="Phobius"/>
    </source>
</evidence>
<feature type="transmembrane region" description="Helical" evidence="5">
    <location>
        <begin position="373"/>
        <end position="393"/>
    </location>
</feature>
<accession>A0AAE9XSS3</accession>
<evidence type="ECO:0000256" key="2">
    <source>
        <dbReference type="ARBA" id="ARBA00022692"/>
    </source>
</evidence>
<dbReference type="AlphaFoldDB" id="A0AAE9XSS3"/>
<evidence type="ECO:0000313" key="7">
    <source>
        <dbReference type="EMBL" id="WCL53390.1"/>
    </source>
</evidence>
<keyword evidence="2 5" id="KW-0812">Transmembrane</keyword>
<feature type="transmembrane region" description="Helical" evidence="5">
    <location>
        <begin position="200"/>
        <end position="219"/>
    </location>
</feature>
<dbReference type="Proteomes" id="UP001217500">
    <property type="component" value="Chromosome"/>
</dbReference>
<keyword evidence="8" id="KW-1185">Reference proteome</keyword>
<protein>
    <submittedName>
        <fullName evidence="7">O-antigen ligase family protein</fullName>
    </submittedName>
</protein>